<dbReference type="InterPro" id="IPR010902">
    <property type="entry name" value="NUMOD4"/>
</dbReference>
<sequence>MKRCVLHDLDESARKGLSEMSKQEWRMIEEYEGIYEISNDGRIRSIRRLVNGVPRGGKELKVSKMKSGIYCIRLKGLDGKLHFELITRLVAKAFIKNRYPDKAKFVTYIDDSLSVEEGLNSADNLAWVSFRARSIEKSKVPISAFDPKEGIQEKFANVEDAKEKLKLPAVRDICECLAHRRDEAYGYSWTFLKKGPKDVYVFSELKEV</sequence>
<dbReference type="InterPro" id="IPR044925">
    <property type="entry name" value="His-Me_finger_sf"/>
</dbReference>
<dbReference type="GO" id="GO:0004519">
    <property type="term" value="F:endonuclease activity"/>
    <property type="evidence" value="ECO:0007669"/>
    <property type="project" value="UniProtKB-KW"/>
</dbReference>
<evidence type="ECO:0000313" key="2">
    <source>
        <dbReference type="EMBL" id="KLA46365.1"/>
    </source>
</evidence>
<keyword evidence="2" id="KW-0255">Endonuclease</keyword>
<dbReference type="InterPro" id="IPR036388">
    <property type="entry name" value="WH-like_DNA-bd_sf"/>
</dbReference>
<dbReference type="Gene3D" id="3.90.75.20">
    <property type="match status" value="1"/>
</dbReference>
<proteinExistence type="predicted"/>
<feature type="domain" description="NUMOD4" evidence="1">
    <location>
        <begin position="24"/>
        <end position="74"/>
    </location>
</feature>
<dbReference type="Gene3D" id="1.10.10.10">
    <property type="entry name" value="Winged helix-like DNA-binding domain superfamily/Winged helix DNA-binding domain"/>
    <property type="match status" value="1"/>
</dbReference>
<dbReference type="Pfam" id="PF07463">
    <property type="entry name" value="NUMOD4"/>
    <property type="match status" value="1"/>
</dbReference>
<gene>
    <name evidence="2" type="ORF">LRB_923</name>
</gene>
<dbReference type="AlphaFoldDB" id="A0A837IT68"/>
<protein>
    <submittedName>
        <fullName evidence="2">HNH endonuclease family prophage LambdaSa2</fullName>
    </submittedName>
</protein>
<accession>A0A837IT68</accession>
<evidence type="ECO:0000313" key="3">
    <source>
        <dbReference type="Proteomes" id="UP000035618"/>
    </source>
</evidence>
<comment type="caution">
    <text evidence="2">The sequence shown here is derived from an EMBL/GenBank/DDBJ whole genome shotgun (WGS) entry which is preliminary data.</text>
</comment>
<reference evidence="2 3" key="1">
    <citation type="journal article" date="2015" name="BMC Microbiol.">
        <title>Lactobacillus ruminis strains cluster according to their mammalian gut source.</title>
        <authorList>
            <person name="O' Donnell M.M."/>
            <person name="Harris H.M."/>
            <person name="Lynch D.B."/>
            <person name="Ross R.P."/>
            <person name="O'Toole P.W."/>
        </authorList>
    </citation>
    <scope>NUCLEOTIDE SEQUENCE [LARGE SCALE GENOMIC DNA]</scope>
    <source>
        <strain evidence="2 3">ATCC 27780</strain>
    </source>
</reference>
<organism evidence="2 3">
    <name type="scientific">Ligilactobacillus ruminis</name>
    <dbReference type="NCBI Taxonomy" id="1623"/>
    <lineage>
        <taxon>Bacteria</taxon>
        <taxon>Bacillati</taxon>
        <taxon>Bacillota</taxon>
        <taxon>Bacilli</taxon>
        <taxon>Lactobacillales</taxon>
        <taxon>Lactobacillaceae</taxon>
        <taxon>Ligilactobacillus</taxon>
    </lineage>
</organism>
<dbReference type="EMBL" id="JHAJ01000068">
    <property type="protein sequence ID" value="KLA46365.1"/>
    <property type="molecule type" value="Genomic_DNA"/>
</dbReference>
<dbReference type="Proteomes" id="UP000035618">
    <property type="component" value="Unassembled WGS sequence"/>
</dbReference>
<dbReference type="GO" id="GO:0016788">
    <property type="term" value="F:hydrolase activity, acting on ester bonds"/>
    <property type="evidence" value="ECO:0007669"/>
    <property type="project" value="InterPro"/>
</dbReference>
<dbReference type="SUPFAM" id="SSF54060">
    <property type="entry name" value="His-Me finger endonucleases"/>
    <property type="match status" value="1"/>
</dbReference>
<name>A0A837IT68_9LACO</name>
<keyword evidence="2" id="KW-0378">Hydrolase</keyword>
<evidence type="ECO:0000259" key="1">
    <source>
        <dbReference type="Pfam" id="PF07463"/>
    </source>
</evidence>
<keyword evidence="2" id="KW-0540">Nuclease</keyword>